<dbReference type="Pfam" id="PF07715">
    <property type="entry name" value="Plug"/>
    <property type="match status" value="1"/>
</dbReference>
<comment type="similarity">
    <text evidence="11 12">Belongs to the TonB-dependent receptor family.</text>
</comment>
<dbReference type="Pfam" id="PF00593">
    <property type="entry name" value="TonB_dep_Rec_b-barrel"/>
    <property type="match status" value="1"/>
</dbReference>
<evidence type="ECO:0000256" key="9">
    <source>
        <dbReference type="ARBA" id="ARBA00023136"/>
    </source>
</evidence>
<dbReference type="InterPro" id="IPR000531">
    <property type="entry name" value="Beta-barrel_TonB"/>
</dbReference>
<evidence type="ECO:0000256" key="5">
    <source>
        <dbReference type="ARBA" id="ARBA00022692"/>
    </source>
</evidence>
<comment type="subcellular location">
    <subcellularLocation>
        <location evidence="1 11">Cell outer membrane</location>
        <topology evidence="1 11">Multi-pass membrane protein</topology>
    </subcellularLocation>
</comment>
<feature type="domain" description="TonB-dependent receptor-like beta-barrel" evidence="13">
    <location>
        <begin position="199"/>
        <end position="666"/>
    </location>
</feature>
<keyword evidence="5 11" id="KW-0812">Transmembrane</keyword>
<dbReference type="PROSITE" id="PS52016">
    <property type="entry name" value="TONB_DEPENDENT_REC_3"/>
    <property type="match status" value="1"/>
</dbReference>
<keyword evidence="4" id="KW-0410">Iron transport</keyword>
<evidence type="ECO:0000256" key="11">
    <source>
        <dbReference type="PROSITE-ProRule" id="PRU01360"/>
    </source>
</evidence>
<comment type="caution">
    <text evidence="15">The sequence shown here is derived from an EMBL/GenBank/DDBJ whole genome shotgun (WGS) entry which is preliminary data.</text>
</comment>
<evidence type="ECO:0000256" key="3">
    <source>
        <dbReference type="ARBA" id="ARBA00022452"/>
    </source>
</evidence>
<dbReference type="AlphaFoldDB" id="A0A1S1HAU6"/>
<keyword evidence="10 11" id="KW-0998">Cell outer membrane</keyword>
<dbReference type="InterPro" id="IPR012910">
    <property type="entry name" value="Plug_dom"/>
</dbReference>
<dbReference type="InterPro" id="IPR039426">
    <property type="entry name" value="TonB-dep_rcpt-like"/>
</dbReference>
<dbReference type="PANTHER" id="PTHR32552">
    <property type="entry name" value="FERRICHROME IRON RECEPTOR-RELATED"/>
    <property type="match status" value="1"/>
</dbReference>
<gene>
    <name evidence="15" type="primary">btuB_5</name>
    <name evidence="15" type="ORF">BHE75_01334</name>
</gene>
<evidence type="ECO:0000256" key="12">
    <source>
        <dbReference type="RuleBase" id="RU003357"/>
    </source>
</evidence>
<feature type="domain" description="TonB-dependent receptor plug" evidence="14">
    <location>
        <begin position="1"/>
        <end position="80"/>
    </location>
</feature>
<reference evidence="15 16" key="1">
    <citation type="submission" date="2016-09" db="EMBL/GenBank/DDBJ databases">
        <title>Metabolic pathway, cell adaptation mechanisms and a novel monoxygenase revealed through proteogenomic-transcription analysis of a Sphingomonas haloaromaticamans strain degrading the fungicide ortho-phenylphenol.</title>
        <authorList>
            <person name="Perruchon C."/>
            <person name="Papadopoulou E.S."/>
            <person name="Rousidou C."/>
            <person name="Vasileiadis S."/>
            <person name="Tanou G."/>
            <person name="Amoutzias G."/>
            <person name="Molassiotis A."/>
            <person name="Karpouzas D.G."/>
        </authorList>
    </citation>
    <scope>NUCLEOTIDE SEQUENCE [LARGE SCALE GENOMIC DNA]</scope>
    <source>
        <strain evidence="15 16">P3</strain>
    </source>
</reference>
<keyword evidence="7" id="KW-0406">Ion transport</keyword>
<evidence type="ECO:0000256" key="1">
    <source>
        <dbReference type="ARBA" id="ARBA00004571"/>
    </source>
</evidence>
<dbReference type="SUPFAM" id="SSF56935">
    <property type="entry name" value="Porins"/>
    <property type="match status" value="1"/>
</dbReference>
<evidence type="ECO:0000259" key="14">
    <source>
        <dbReference type="Pfam" id="PF07715"/>
    </source>
</evidence>
<sequence length="701" mass="75788">MPSLQVFSFNPRNTNINIRGLGSNIAFTSDGLENGVGVYVDQVYYGRVGLSQFDLVDLERIEVLRGPQGTLFGKNTTAGAISISSRAPSFDPEFSGEATLGDHGYHQVRGSASAPLIADKLAARISIADTHRDGFIDNVTTGSKAQDYDNFSVRGQLLAKPTDTLAIRLIGDFARQRLNCCIGVVTALFDTFDNGAPIANSFRQRAARAGYTPLPIDPFARKTDADGHYQANMKSYGVSGQIDWDLGPVALTSITAWRRWIWNPANDGDSIGLPIITLAEQANRQRQFSQELRIASTGTNVIDYVAGLYYFDQTVNGYGATGYGSAAPDWFLPAAAVPPVVSQAALNGFIARSTSTPSIKSYAAFAQGTCHASEALSVTAGLRFTHEDKDGRYTQTQTEGVDLSTLPDQLAGAAQAIRNNFNPDLDFTAKRRDDSLSGTINVSYRFAADVLGYASYSRGNKSGGLNLTALPPGVPATVKPEKVDSYEIGIKSQFLDRRATLNVAAFWTDVSNYQSAILTQRPNAAIFDQYIANVGKVRTRGFEADAAFAPTDLISFNASAAYTDATYRNYPNAPAPVESGLTVVDLSGERLAGVPKFSYSVGADAAQPIGAFQLYGHIDYAHRSGFFTAVSNSRYSKVDGYGIANLRVGIRREDQRWDLALWLRNLFDKNYFQTLTPSNTGLVTGLVGDPRTFGVTLITKL</sequence>
<protein>
    <submittedName>
        <fullName evidence="15">Vitamin B12 transporter BtuB</fullName>
    </submittedName>
</protein>
<keyword evidence="2 11" id="KW-0813">Transport</keyword>
<dbReference type="InterPro" id="IPR036942">
    <property type="entry name" value="Beta-barrel_TonB_sf"/>
</dbReference>
<evidence type="ECO:0000256" key="10">
    <source>
        <dbReference type="ARBA" id="ARBA00023237"/>
    </source>
</evidence>
<evidence type="ECO:0000313" key="16">
    <source>
        <dbReference type="Proteomes" id="UP000179467"/>
    </source>
</evidence>
<dbReference type="PANTHER" id="PTHR32552:SF81">
    <property type="entry name" value="TONB-DEPENDENT OUTER MEMBRANE RECEPTOR"/>
    <property type="match status" value="1"/>
</dbReference>
<keyword evidence="3 11" id="KW-1134">Transmembrane beta strand</keyword>
<dbReference type="Gene3D" id="2.40.170.20">
    <property type="entry name" value="TonB-dependent receptor, beta-barrel domain"/>
    <property type="match status" value="1"/>
</dbReference>
<dbReference type="Proteomes" id="UP000179467">
    <property type="component" value="Unassembled WGS sequence"/>
</dbReference>
<evidence type="ECO:0000256" key="6">
    <source>
        <dbReference type="ARBA" id="ARBA00023004"/>
    </source>
</evidence>
<keyword evidence="8 12" id="KW-0798">TonB box</keyword>
<evidence type="ECO:0000256" key="8">
    <source>
        <dbReference type="ARBA" id="ARBA00023077"/>
    </source>
</evidence>
<dbReference type="EMBL" id="MIPT01000001">
    <property type="protein sequence ID" value="OHT19349.1"/>
    <property type="molecule type" value="Genomic_DNA"/>
</dbReference>
<name>A0A1S1HAU6_9SPHN</name>
<evidence type="ECO:0000256" key="2">
    <source>
        <dbReference type="ARBA" id="ARBA00022448"/>
    </source>
</evidence>
<evidence type="ECO:0000256" key="7">
    <source>
        <dbReference type="ARBA" id="ARBA00023065"/>
    </source>
</evidence>
<keyword evidence="9 11" id="KW-0472">Membrane</keyword>
<proteinExistence type="inferred from homology"/>
<evidence type="ECO:0000259" key="13">
    <source>
        <dbReference type="Pfam" id="PF00593"/>
    </source>
</evidence>
<keyword evidence="16" id="KW-1185">Reference proteome</keyword>
<evidence type="ECO:0000256" key="4">
    <source>
        <dbReference type="ARBA" id="ARBA00022496"/>
    </source>
</evidence>
<dbReference type="GO" id="GO:0006826">
    <property type="term" value="P:iron ion transport"/>
    <property type="evidence" value="ECO:0007669"/>
    <property type="project" value="UniProtKB-KW"/>
</dbReference>
<organism evidence="15 16">
    <name type="scientific">Edaphosphingomonas haloaromaticamans</name>
    <dbReference type="NCBI Taxonomy" id="653954"/>
    <lineage>
        <taxon>Bacteria</taxon>
        <taxon>Pseudomonadati</taxon>
        <taxon>Pseudomonadota</taxon>
        <taxon>Alphaproteobacteria</taxon>
        <taxon>Sphingomonadales</taxon>
        <taxon>Rhizorhabdaceae</taxon>
        <taxon>Edaphosphingomonas</taxon>
    </lineage>
</organism>
<evidence type="ECO:0000313" key="15">
    <source>
        <dbReference type="EMBL" id="OHT19349.1"/>
    </source>
</evidence>
<keyword evidence="6" id="KW-0408">Iron</keyword>
<dbReference type="GO" id="GO:0009279">
    <property type="term" value="C:cell outer membrane"/>
    <property type="evidence" value="ECO:0007669"/>
    <property type="project" value="UniProtKB-SubCell"/>
</dbReference>
<accession>A0A1S1HAU6</accession>